<organism evidence="1 2">
    <name type="scientific">Stutzerimonas stutzeri</name>
    <name type="common">Pseudomonas stutzeri</name>
    <dbReference type="NCBI Taxonomy" id="316"/>
    <lineage>
        <taxon>Bacteria</taxon>
        <taxon>Pseudomonadati</taxon>
        <taxon>Pseudomonadota</taxon>
        <taxon>Gammaproteobacteria</taxon>
        <taxon>Pseudomonadales</taxon>
        <taxon>Pseudomonadaceae</taxon>
        <taxon>Stutzerimonas</taxon>
    </lineage>
</organism>
<dbReference type="AlphaFoldDB" id="A0AA42THX0"/>
<sequence length="276" mass="32058">MRRRWGTPEEQIKKLEQELCSARYAIVDLAPVAYRQVLTSYYHCSDRSESYHWLDSVVEQIIETVEALPDEKGAFFGARAYCPLCGEGTSSAYERGYALPEGLRRHLTGWGKSQICVVTETAHKLALDHFHDEFSAAEEAQKLEQQKIKNERMQREILIRTGPTSKPELLGETGYFGEPRKPSDWVKAESRLVELGFQMSEEERVRQYVLDAEEYGVYADPRSNKEIEFRVYRKPFPKYVSRTRVRACSRFVIKDSWKNDIQGKFQARLEKALTEL</sequence>
<evidence type="ECO:0000313" key="2">
    <source>
        <dbReference type="Proteomes" id="UP001158500"/>
    </source>
</evidence>
<protein>
    <submittedName>
        <fullName evidence="1">Uncharacterized protein</fullName>
    </submittedName>
</protein>
<comment type="caution">
    <text evidence="1">The sequence shown here is derived from an EMBL/GenBank/DDBJ whole genome shotgun (WGS) entry which is preliminary data.</text>
</comment>
<evidence type="ECO:0000313" key="1">
    <source>
        <dbReference type="EMBL" id="MDH1237810.1"/>
    </source>
</evidence>
<gene>
    <name evidence="1" type="ORF">N5C32_17395</name>
</gene>
<reference evidence="1" key="1">
    <citation type="submission" date="2022-09" db="EMBL/GenBank/DDBJ databases">
        <title>Intensive care unit water sources are persistently colonized with multi-drug resistant bacteria and are the site of extensive horizontal gene transfer of antibiotic resistance genes.</title>
        <authorList>
            <person name="Diorio-Toth L."/>
        </authorList>
    </citation>
    <scope>NUCLEOTIDE SEQUENCE</scope>
    <source>
        <strain evidence="1">GD03947</strain>
    </source>
</reference>
<dbReference type="RefSeq" id="WP_279641755.1">
    <property type="nucleotide sequence ID" value="NZ_JAOCAE010000013.1"/>
</dbReference>
<name>A0AA42THX0_STUST</name>
<accession>A0AA42THX0</accession>
<dbReference type="EMBL" id="JAOCAE010000013">
    <property type="protein sequence ID" value="MDH1237810.1"/>
    <property type="molecule type" value="Genomic_DNA"/>
</dbReference>
<proteinExistence type="predicted"/>
<dbReference type="Proteomes" id="UP001158500">
    <property type="component" value="Unassembled WGS sequence"/>
</dbReference>